<evidence type="ECO:0000259" key="4">
    <source>
        <dbReference type="PROSITE" id="PS50949"/>
    </source>
</evidence>
<dbReference type="RefSeq" id="WP_282219060.1">
    <property type="nucleotide sequence ID" value="NZ_CP118246.1"/>
</dbReference>
<dbReference type="SMART" id="SM00345">
    <property type="entry name" value="HTH_GNTR"/>
    <property type="match status" value="1"/>
</dbReference>
<accession>A0ABY7YMZ5</accession>
<proteinExistence type="predicted"/>
<evidence type="ECO:0000313" key="6">
    <source>
        <dbReference type="Proteomes" id="UP001220530"/>
    </source>
</evidence>
<dbReference type="Gene3D" id="1.10.10.10">
    <property type="entry name" value="Winged helix-like DNA-binding domain superfamily/Winged helix DNA-binding domain"/>
    <property type="match status" value="1"/>
</dbReference>
<dbReference type="PANTHER" id="PTHR43537:SF5">
    <property type="entry name" value="UXU OPERON TRANSCRIPTIONAL REGULATOR"/>
    <property type="match status" value="1"/>
</dbReference>
<organism evidence="5 6">
    <name type="scientific">Devosia algicola</name>
    <dbReference type="NCBI Taxonomy" id="3026418"/>
    <lineage>
        <taxon>Bacteria</taxon>
        <taxon>Pseudomonadati</taxon>
        <taxon>Pseudomonadota</taxon>
        <taxon>Alphaproteobacteria</taxon>
        <taxon>Hyphomicrobiales</taxon>
        <taxon>Devosiaceae</taxon>
        <taxon>Devosia</taxon>
    </lineage>
</organism>
<reference evidence="5 6" key="1">
    <citation type="submission" date="2023-02" db="EMBL/GenBank/DDBJ databases">
        <title>Devosia algicola sp. nov., isolated from the phycosphere of marine algae.</title>
        <authorList>
            <person name="Kim J.M."/>
            <person name="Lee J.K."/>
            <person name="Choi B.J."/>
            <person name="Bayburt H."/>
            <person name="Jeon C.O."/>
        </authorList>
    </citation>
    <scope>NUCLEOTIDE SEQUENCE [LARGE SCALE GENOMIC DNA]</scope>
    <source>
        <strain evidence="5 6">G20-9</strain>
    </source>
</reference>
<dbReference type="PROSITE" id="PS50949">
    <property type="entry name" value="HTH_GNTR"/>
    <property type="match status" value="1"/>
</dbReference>
<feature type="domain" description="HTH gntR-type" evidence="4">
    <location>
        <begin position="9"/>
        <end position="76"/>
    </location>
</feature>
<dbReference type="EMBL" id="CP118246">
    <property type="protein sequence ID" value="WDR02658.1"/>
    <property type="molecule type" value="Genomic_DNA"/>
</dbReference>
<gene>
    <name evidence="5" type="ORF">PSQ19_19140</name>
</gene>
<dbReference type="Proteomes" id="UP001220530">
    <property type="component" value="Chromosome"/>
</dbReference>
<dbReference type="CDD" id="cd07377">
    <property type="entry name" value="WHTH_GntR"/>
    <property type="match status" value="1"/>
</dbReference>
<keyword evidence="3" id="KW-0804">Transcription</keyword>
<dbReference type="InterPro" id="IPR000524">
    <property type="entry name" value="Tscrpt_reg_HTH_GntR"/>
</dbReference>
<dbReference type="InterPro" id="IPR036390">
    <property type="entry name" value="WH_DNA-bd_sf"/>
</dbReference>
<dbReference type="Pfam" id="PF00392">
    <property type="entry name" value="GntR"/>
    <property type="match status" value="1"/>
</dbReference>
<dbReference type="PANTHER" id="PTHR43537">
    <property type="entry name" value="TRANSCRIPTIONAL REGULATOR, GNTR FAMILY"/>
    <property type="match status" value="1"/>
</dbReference>
<dbReference type="SUPFAM" id="SSF46785">
    <property type="entry name" value="Winged helix' DNA-binding domain"/>
    <property type="match status" value="1"/>
</dbReference>
<sequence length="104" mass="11389">MHDYMSTTSDSTGAVCAKIRNDILGGSLRAHDRLKVRDLAARYSVSTNPIREALHQLRGEGLVVITPNRGAQVRPLDESLLAQYQRNSGIAGTLHDPLVRGHCQ</sequence>
<evidence type="ECO:0000256" key="3">
    <source>
        <dbReference type="ARBA" id="ARBA00023163"/>
    </source>
</evidence>
<keyword evidence="6" id="KW-1185">Reference proteome</keyword>
<evidence type="ECO:0000313" key="5">
    <source>
        <dbReference type="EMBL" id="WDR02658.1"/>
    </source>
</evidence>
<protein>
    <submittedName>
        <fullName evidence="5">GntR family transcriptional regulator</fullName>
    </submittedName>
</protein>
<dbReference type="InterPro" id="IPR036388">
    <property type="entry name" value="WH-like_DNA-bd_sf"/>
</dbReference>
<keyword evidence="1" id="KW-0805">Transcription regulation</keyword>
<keyword evidence="2" id="KW-0238">DNA-binding</keyword>
<name>A0ABY7YMZ5_9HYPH</name>
<evidence type="ECO:0000256" key="2">
    <source>
        <dbReference type="ARBA" id="ARBA00023125"/>
    </source>
</evidence>
<evidence type="ECO:0000256" key="1">
    <source>
        <dbReference type="ARBA" id="ARBA00023015"/>
    </source>
</evidence>